<protein>
    <submittedName>
        <fullName evidence="2">Uncharacterized protein</fullName>
    </submittedName>
</protein>
<dbReference type="PATRIC" id="fig|999408.3.peg.4456"/>
<dbReference type="Proteomes" id="UP000013085">
    <property type="component" value="Unassembled WGS sequence"/>
</dbReference>
<dbReference type="SUPFAM" id="SSF56349">
    <property type="entry name" value="DNA breaking-rejoining enzymes"/>
    <property type="match status" value="1"/>
</dbReference>
<dbReference type="GO" id="GO:0003677">
    <property type="term" value="F:DNA binding"/>
    <property type="evidence" value="ECO:0007669"/>
    <property type="project" value="UniProtKB-KW"/>
</dbReference>
<name>A0A0E2H6K7_9FIRM</name>
<keyword evidence="1" id="KW-0238">DNA-binding</keyword>
<proteinExistence type="predicted"/>
<dbReference type="InterPro" id="IPR010998">
    <property type="entry name" value="Integrase_recombinase_N"/>
</dbReference>
<dbReference type="Gene3D" id="1.10.150.130">
    <property type="match status" value="1"/>
</dbReference>
<evidence type="ECO:0000313" key="3">
    <source>
        <dbReference type="Proteomes" id="UP000013085"/>
    </source>
</evidence>
<accession>A0A0E2H6K7</accession>
<sequence length="238" mass="27716">MSITEVVNISEYKLKSPYNRERLLKIYSESVKYGLIALPEKDWLALVKRDIIKPDTMLSQITMLKKEAVLKVHRYKISTLTDGRVGTYIPDDSKANHRRNVKASTYDVMIEQLFDFYYPEGYADEETDKNNLRLCDIFDNWLDYKCKKNGNKEETKKQNRKSYGKYVVGRKIATMPLKDITTIDIEEWAIDILTEYHMTAKTFNTHKIVVMNALVYAHDFTTFINASTVAELTVLKLS</sequence>
<dbReference type="InterPro" id="IPR011010">
    <property type="entry name" value="DNA_brk_join_enz"/>
</dbReference>
<gene>
    <name evidence="2" type="ORF">HMPREF1090_04157</name>
</gene>
<reference evidence="2 3" key="1">
    <citation type="submission" date="2013-01" db="EMBL/GenBank/DDBJ databases">
        <title>The Genome Sequence of Clostridium clostridioforme 90A8.</title>
        <authorList>
            <consortium name="The Broad Institute Genome Sequencing Platform"/>
            <person name="Earl A."/>
            <person name="Ward D."/>
            <person name="Feldgarden M."/>
            <person name="Gevers D."/>
            <person name="Courvalin P."/>
            <person name="Lambert T."/>
            <person name="Walker B."/>
            <person name="Young S.K."/>
            <person name="Zeng Q."/>
            <person name="Gargeya S."/>
            <person name="Fitzgerald M."/>
            <person name="Haas B."/>
            <person name="Abouelleil A."/>
            <person name="Alvarado L."/>
            <person name="Arachchi H.M."/>
            <person name="Berlin A.M."/>
            <person name="Chapman S.B."/>
            <person name="Dewar J."/>
            <person name="Goldberg J."/>
            <person name="Griggs A."/>
            <person name="Gujja S."/>
            <person name="Hansen M."/>
            <person name="Howarth C."/>
            <person name="Imamovic A."/>
            <person name="Larimer J."/>
            <person name="McCowan C."/>
            <person name="Murphy C."/>
            <person name="Neiman D."/>
            <person name="Pearson M."/>
            <person name="Priest M."/>
            <person name="Roberts A."/>
            <person name="Saif S."/>
            <person name="Shea T."/>
            <person name="Sisk P."/>
            <person name="Sykes S."/>
            <person name="Wortman J."/>
            <person name="Nusbaum C."/>
            <person name="Birren B."/>
        </authorList>
    </citation>
    <scope>NUCLEOTIDE SEQUENCE [LARGE SCALE GENOMIC DNA]</scope>
    <source>
        <strain evidence="2 3">90A8</strain>
    </source>
</reference>
<evidence type="ECO:0000256" key="1">
    <source>
        <dbReference type="ARBA" id="ARBA00023125"/>
    </source>
</evidence>
<dbReference type="HOGENOM" id="CLU_1164277_0_0_9"/>
<evidence type="ECO:0000313" key="2">
    <source>
        <dbReference type="EMBL" id="ENZ11054.1"/>
    </source>
</evidence>
<dbReference type="AlphaFoldDB" id="A0A0E2H6K7"/>
<comment type="caution">
    <text evidence="2">The sequence shown here is derived from an EMBL/GenBank/DDBJ whole genome shotgun (WGS) entry which is preliminary data.</text>
</comment>
<dbReference type="EMBL" id="AGYR01000045">
    <property type="protein sequence ID" value="ENZ11054.1"/>
    <property type="molecule type" value="Genomic_DNA"/>
</dbReference>
<organism evidence="2 3">
    <name type="scientific">[Clostridium] clostridioforme 90A8</name>
    <dbReference type="NCBI Taxonomy" id="999408"/>
    <lineage>
        <taxon>Bacteria</taxon>
        <taxon>Bacillati</taxon>
        <taxon>Bacillota</taxon>
        <taxon>Clostridia</taxon>
        <taxon>Lachnospirales</taxon>
        <taxon>Lachnospiraceae</taxon>
        <taxon>Enterocloster</taxon>
    </lineage>
</organism>